<dbReference type="RefSeq" id="WP_200554463.1">
    <property type="nucleotide sequence ID" value="NZ_JAEPES010000001.1"/>
</dbReference>
<keyword evidence="1" id="KW-0378">Hydrolase</keyword>
<dbReference type="NCBIfam" id="TIGR01549">
    <property type="entry name" value="HAD-SF-IA-v1"/>
    <property type="match status" value="1"/>
</dbReference>
<dbReference type="PANTHER" id="PTHR43434:SF16">
    <property type="entry name" value="BLL8046 PROTEIN"/>
    <property type="match status" value="1"/>
</dbReference>
<dbReference type="SUPFAM" id="SSF56784">
    <property type="entry name" value="HAD-like"/>
    <property type="match status" value="1"/>
</dbReference>
<dbReference type="Pfam" id="PF00702">
    <property type="entry name" value="Hydrolase"/>
    <property type="match status" value="1"/>
</dbReference>
<dbReference type="InterPro" id="IPR050155">
    <property type="entry name" value="HAD-like_hydrolase_sf"/>
</dbReference>
<organism evidence="1 2">
    <name type="scientific">Lacisediminihabitans changchengi</name>
    <dbReference type="NCBI Taxonomy" id="2787634"/>
    <lineage>
        <taxon>Bacteria</taxon>
        <taxon>Bacillati</taxon>
        <taxon>Actinomycetota</taxon>
        <taxon>Actinomycetes</taxon>
        <taxon>Micrococcales</taxon>
        <taxon>Microbacteriaceae</taxon>
        <taxon>Lacisediminihabitans</taxon>
    </lineage>
</organism>
<protein>
    <submittedName>
        <fullName evidence="1">HAD family hydrolase</fullName>
    </submittedName>
</protein>
<sequence length="222" mass="22929">MVNPAVLFDIDGTLVDSNYAHVAAWSRALEEVGHPVDSWRIHRGIGMDSDLLLDELLGGRAEDLGDRASALNSEHYLAAAGSLRAFAHARELVSAVADLGLQVVLATSAPNDELQLLRSVLGIEEDLALVTSAGDVEQAKPAPDIVQVAIARAGVEPARAIMVGDSIWDVRGAASAGVACIGLLSGGTGRLELLEAGAIAVYDDAGDLLAHLADSAIAALAR</sequence>
<name>A0A934SG90_9MICO</name>
<dbReference type="SFLD" id="SFLDG01135">
    <property type="entry name" value="C1.5.6:_HAD__Beta-PGM__Phospha"/>
    <property type="match status" value="1"/>
</dbReference>
<dbReference type="PANTHER" id="PTHR43434">
    <property type="entry name" value="PHOSPHOGLYCOLATE PHOSPHATASE"/>
    <property type="match status" value="1"/>
</dbReference>
<comment type="caution">
    <text evidence="1">The sequence shown here is derived from an EMBL/GenBank/DDBJ whole genome shotgun (WGS) entry which is preliminary data.</text>
</comment>
<proteinExistence type="predicted"/>
<dbReference type="Proteomes" id="UP000636458">
    <property type="component" value="Unassembled WGS sequence"/>
</dbReference>
<evidence type="ECO:0000313" key="2">
    <source>
        <dbReference type="Proteomes" id="UP000636458"/>
    </source>
</evidence>
<dbReference type="InterPro" id="IPR023198">
    <property type="entry name" value="PGP-like_dom2"/>
</dbReference>
<dbReference type="InterPro" id="IPR036412">
    <property type="entry name" value="HAD-like_sf"/>
</dbReference>
<dbReference type="InterPro" id="IPR023214">
    <property type="entry name" value="HAD_sf"/>
</dbReference>
<dbReference type="InterPro" id="IPR006439">
    <property type="entry name" value="HAD-SF_hydro_IA"/>
</dbReference>
<dbReference type="Gene3D" id="1.10.150.240">
    <property type="entry name" value="Putative phosphatase, domain 2"/>
    <property type="match status" value="1"/>
</dbReference>
<dbReference type="SFLD" id="SFLDG01129">
    <property type="entry name" value="C1.5:_HAD__Beta-PGM__Phosphata"/>
    <property type="match status" value="1"/>
</dbReference>
<reference evidence="1" key="1">
    <citation type="submission" date="2021-01" db="EMBL/GenBank/DDBJ databases">
        <title>Lacisediminihabitans sp. nov. strain G11-30, isolated from Antarctic Soil.</title>
        <authorList>
            <person name="Li J."/>
        </authorList>
    </citation>
    <scope>NUCLEOTIDE SEQUENCE</scope>
    <source>
        <strain evidence="1">G11-30</strain>
    </source>
</reference>
<dbReference type="SFLD" id="SFLDS00003">
    <property type="entry name" value="Haloacid_Dehalogenase"/>
    <property type="match status" value="1"/>
</dbReference>
<dbReference type="GO" id="GO:0006281">
    <property type="term" value="P:DNA repair"/>
    <property type="evidence" value="ECO:0007669"/>
    <property type="project" value="TreeGrafter"/>
</dbReference>
<accession>A0A934SG90</accession>
<dbReference type="GO" id="GO:0005829">
    <property type="term" value="C:cytosol"/>
    <property type="evidence" value="ECO:0007669"/>
    <property type="project" value="TreeGrafter"/>
</dbReference>
<gene>
    <name evidence="1" type="ORF">IV501_00510</name>
</gene>
<dbReference type="EMBL" id="JAEPES010000001">
    <property type="protein sequence ID" value="MBK4346102.1"/>
    <property type="molecule type" value="Genomic_DNA"/>
</dbReference>
<dbReference type="AlphaFoldDB" id="A0A934SG90"/>
<dbReference type="GO" id="GO:0008967">
    <property type="term" value="F:phosphoglycolate phosphatase activity"/>
    <property type="evidence" value="ECO:0007669"/>
    <property type="project" value="TreeGrafter"/>
</dbReference>
<dbReference type="NCBIfam" id="TIGR01509">
    <property type="entry name" value="HAD-SF-IA-v3"/>
    <property type="match status" value="1"/>
</dbReference>
<evidence type="ECO:0000313" key="1">
    <source>
        <dbReference type="EMBL" id="MBK4346102.1"/>
    </source>
</evidence>
<dbReference type="Gene3D" id="3.40.50.1000">
    <property type="entry name" value="HAD superfamily/HAD-like"/>
    <property type="match status" value="1"/>
</dbReference>
<keyword evidence="2" id="KW-1185">Reference proteome</keyword>